<dbReference type="InterPro" id="IPR025746">
    <property type="entry name" value="PilX_N_dom"/>
</dbReference>
<evidence type="ECO:0000259" key="2">
    <source>
        <dbReference type="Pfam" id="PF14341"/>
    </source>
</evidence>
<dbReference type="InterPro" id="IPR025205">
    <property type="entry name" value="PilX/PilW_C"/>
</dbReference>
<feature type="domain" description="Type 4 fimbrial biogenesis protein PilX N-terminal" evidence="2">
    <location>
        <begin position="23"/>
        <end position="73"/>
    </location>
</feature>
<dbReference type="Pfam" id="PF13681">
    <property type="entry name" value="PilX"/>
    <property type="match status" value="1"/>
</dbReference>
<proteinExistence type="predicted"/>
<protein>
    <submittedName>
        <fullName evidence="3">Type IV pilus assembly protein PilX</fullName>
    </submittedName>
</protein>
<sequence>MPSLRAGPLCPQSLPRPPAYRQQGMALIVSLFFLLLLSLLAVSSVQDATLQERMVANQRDHAMAFQAAEAALKAAEEQASKGNNIKDTQWNGNDSSLTKTSLNAKRLSSSPRYYIWHPSGLAGQAGEGDDNNNPYPIYQINAVGYGGSPNSRVVLQSWYIPGD</sequence>
<accession>A0A1G7TN69</accession>
<gene>
    <name evidence="3" type="ORF">SAMN05216571_11118</name>
</gene>
<evidence type="ECO:0000313" key="3">
    <source>
        <dbReference type="EMBL" id="SDG36552.1"/>
    </source>
</evidence>
<dbReference type="STRING" id="284577.SAMN05216571_11118"/>
<organism evidence="3 4">
    <name type="scientific">Onishia taeanensis</name>
    <dbReference type="NCBI Taxonomy" id="284577"/>
    <lineage>
        <taxon>Bacteria</taxon>
        <taxon>Pseudomonadati</taxon>
        <taxon>Pseudomonadota</taxon>
        <taxon>Gammaproteobacteria</taxon>
        <taxon>Oceanospirillales</taxon>
        <taxon>Halomonadaceae</taxon>
        <taxon>Onishia</taxon>
    </lineage>
</organism>
<evidence type="ECO:0000313" key="4">
    <source>
        <dbReference type="Proteomes" id="UP000198641"/>
    </source>
</evidence>
<keyword evidence="4" id="KW-1185">Reference proteome</keyword>
<reference evidence="3 4" key="1">
    <citation type="submission" date="2016-10" db="EMBL/GenBank/DDBJ databases">
        <authorList>
            <person name="de Groot N.N."/>
        </authorList>
    </citation>
    <scope>NUCLEOTIDE SEQUENCE [LARGE SCALE GENOMIC DNA]</scope>
    <source>
        <strain evidence="3 4">BH539</strain>
    </source>
</reference>
<evidence type="ECO:0000259" key="1">
    <source>
        <dbReference type="Pfam" id="PF13681"/>
    </source>
</evidence>
<dbReference type="AlphaFoldDB" id="A0A1G7TN69"/>
<dbReference type="Pfam" id="PF14341">
    <property type="entry name" value="PilX_N"/>
    <property type="match status" value="1"/>
</dbReference>
<feature type="domain" description="PilX/PilW C-terminal" evidence="1">
    <location>
        <begin position="81"/>
        <end position="160"/>
    </location>
</feature>
<dbReference type="Proteomes" id="UP000198641">
    <property type="component" value="Unassembled WGS sequence"/>
</dbReference>
<dbReference type="EMBL" id="FNCI01000011">
    <property type="protein sequence ID" value="SDG36552.1"/>
    <property type="molecule type" value="Genomic_DNA"/>
</dbReference>
<name>A0A1G7TN69_9GAMM</name>